<comment type="similarity">
    <text evidence="1">Belongs to the barstar family.</text>
</comment>
<dbReference type="RefSeq" id="WP_107930559.1">
    <property type="nucleotide sequence ID" value="NZ_PZZN01000001.1"/>
</dbReference>
<evidence type="ECO:0000313" key="4">
    <source>
        <dbReference type="Proteomes" id="UP000240996"/>
    </source>
</evidence>
<evidence type="ECO:0000256" key="1">
    <source>
        <dbReference type="ARBA" id="ARBA00006845"/>
    </source>
</evidence>
<evidence type="ECO:0000313" key="3">
    <source>
        <dbReference type="EMBL" id="PTM47480.1"/>
    </source>
</evidence>
<gene>
    <name evidence="3" type="ORF">C8J24_0877</name>
</gene>
<dbReference type="InterPro" id="IPR035905">
    <property type="entry name" value="Barstar-like_sf"/>
</dbReference>
<protein>
    <submittedName>
        <fullName evidence="3">Barstar (Barnase inhibitor)</fullName>
    </submittedName>
</protein>
<sequence length="134" mass="14614">MIDDPKATTLTIAGHAIRDIASFYDEINRVFMAGEDWSLGPSLDALDDLFYGSYGALAGKAPVVLVWQDIETSRAALGIDATRAHLRAKLQNTAFDAARITAQLDALEQGRGETYFDTILTIIADHPNIHLVRA</sequence>
<evidence type="ECO:0000259" key="2">
    <source>
        <dbReference type="Pfam" id="PF01337"/>
    </source>
</evidence>
<dbReference type="SUPFAM" id="SSF52038">
    <property type="entry name" value="Barstar-related"/>
    <property type="match status" value="1"/>
</dbReference>
<dbReference type="Proteomes" id="UP000240996">
    <property type="component" value="Unassembled WGS sequence"/>
</dbReference>
<proteinExistence type="inferred from homology"/>
<dbReference type="Gene3D" id="3.30.370.10">
    <property type="entry name" value="Barstar-like"/>
    <property type="match status" value="1"/>
</dbReference>
<comment type="caution">
    <text evidence="3">The sequence shown here is derived from an EMBL/GenBank/DDBJ whole genome shotgun (WGS) entry which is preliminary data.</text>
</comment>
<dbReference type="EMBL" id="PZZN01000001">
    <property type="protein sequence ID" value="PTM47480.1"/>
    <property type="molecule type" value="Genomic_DNA"/>
</dbReference>
<accession>A0A2T4YUJ3</accession>
<name>A0A2T4YUJ3_9SPHN</name>
<dbReference type="InterPro" id="IPR000468">
    <property type="entry name" value="Barstar"/>
</dbReference>
<organism evidence="3 4">
    <name type="scientific">Sphingomonas aerolata</name>
    <dbReference type="NCBI Taxonomy" id="185951"/>
    <lineage>
        <taxon>Bacteria</taxon>
        <taxon>Pseudomonadati</taxon>
        <taxon>Pseudomonadota</taxon>
        <taxon>Alphaproteobacteria</taxon>
        <taxon>Sphingomonadales</taxon>
        <taxon>Sphingomonadaceae</taxon>
        <taxon>Sphingomonas</taxon>
    </lineage>
</organism>
<dbReference type="Pfam" id="PF01337">
    <property type="entry name" value="Barstar"/>
    <property type="match status" value="1"/>
</dbReference>
<keyword evidence="4" id="KW-1185">Reference proteome</keyword>
<dbReference type="AlphaFoldDB" id="A0A2T4YUJ3"/>
<feature type="domain" description="Barstar (barnase inhibitor)" evidence="2">
    <location>
        <begin position="9"/>
        <end position="81"/>
    </location>
</feature>
<reference evidence="3 4" key="1">
    <citation type="submission" date="2018-04" db="EMBL/GenBank/DDBJ databases">
        <title>Genomic Encyclopedia of Type Strains, Phase III (KMG-III): the genomes of soil and plant-associated and newly described type strains.</title>
        <authorList>
            <person name="Whitman W."/>
        </authorList>
    </citation>
    <scope>NUCLEOTIDE SEQUENCE [LARGE SCALE GENOMIC DNA]</scope>
    <source>
        <strain evidence="3 4">NW12</strain>
    </source>
</reference>